<dbReference type="GO" id="GO:0098793">
    <property type="term" value="C:presynapse"/>
    <property type="evidence" value="ECO:0007669"/>
    <property type="project" value="GOC"/>
</dbReference>
<protein>
    <submittedName>
        <fullName evidence="1">Uncharacterized protein</fullName>
    </submittedName>
</protein>
<organism evidence="1 2">
    <name type="scientific">Adineta steineri</name>
    <dbReference type="NCBI Taxonomy" id="433720"/>
    <lineage>
        <taxon>Eukaryota</taxon>
        <taxon>Metazoa</taxon>
        <taxon>Spiralia</taxon>
        <taxon>Gnathifera</taxon>
        <taxon>Rotifera</taxon>
        <taxon>Eurotatoria</taxon>
        <taxon>Bdelloidea</taxon>
        <taxon>Adinetida</taxon>
        <taxon>Adinetidae</taxon>
        <taxon>Adineta</taxon>
    </lineage>
</organism>
<dbReference type="PANTHER" id="PTHR31640">
    <property type="entry name" value="TRANSMEMBRANE PROTEIN KIAA1109"/>
    <property type="match status" value="1"/>
</dbReference>
<gene>
    <name evidence="1" type="ORF">KXQ929_LOCUS53668</name>
</gene>
<dbReference type="GO" id="GO:0048488">
    <property type="term" value="P:synaptic vesicle endocytosis"/>
    <property type="evidence" value="ECO:0007669"/>
    <property type="project" value="TreeGrafter"/>
</dbReference>
<reference evidence="1" key="1">
    <citation type="submission" date="2021-02" db="EMBL/GenBank/DDBJ databases">
        <authorList>
            <person name="Nowell W R."/>
        </authorList>
    </citation>
    <scope>NUCLEOTIDE SEQUENCE</scope>
</reference>
<dbReference type="InterPro" id="IPR033616">
    <property type="entry name" value="BLTP1"/>
</dbReference>
<dbReference type="EMBL" id="CAJOBB010030796">
    <property type="protein sequence ID" value="CAF4445999.1"/>
    <property type="molecule type" value="Genomic_DNA"/>
</dbReference>
<name>A0A820S4X8_9BILA</name>
<dbReference type="Proteomes" id="UP000663868">
    <property type="component" value="Unassembled WGS sequence"/>
</dbReference>
<evidence type="ECO:0000313" key="1">
    <source>
        <dbReference type="EMBL" id="CAF4445999.1"/>
    </source>
</evidence>
<dbReference type="AlphaFoldDB" id="A0A820S4X8"/>
<feature type="non-terminal residue" evidence="1">
    <location>
        <position position="1"/>
    </location>
</feature>
<evidence type="ECO:0000313" key="2">
    <source>
        <dbReference type="Proteomes" id="UP000663868"/>
    </source>
</evidence>
<proteinExistence type="predicted"/>
<comment type="caution">
    <text evidence="1">The sequence shown here is derived from an EMBL/GenBank/DDBJ whole genome shotgun (WGS) entry which is preliminary data.</text>
</comment>
<dbReference type="PANTHER" id="PTHR31640:SF1">
    <property type="entry name" value="BRIDGE-LIKE LIPID TRANSFER PROTEIN FAMILY MEMBER 1"/>
    <property type="match status" value="1"/>
</dbReference>
<accession>A0A820S4X8</accession>
<sequence length="95" mass="11434">EIDLGPVNLLLHVLFLKKLWWIKENLFGWDQMFHDIHEPDLIRDKKIIVHDDPLIGMIDENQAFDPRYFRPLMVTLRVALHNITFHLLHVLLKFL</sequence>